<evidence type="ECO:0000256" key="8">
    <source>
        <dbReference type="ARBA" id="ARBA00023065"/>
    </source>
</evidence>
<evidence type="ECO:0000256" key="4">
    <source>
        <dbReference type="ARBA" id="ARBA00022833"/>
    </source>
</evidence>
<dbReference type="Gene3D" id="3.40.50.300">
    <property type="entry name" value="P-loop containing nucleotide triphosphate hydrolases"/>
    <property type="match status" value="1"/>
</dbReference>
<keyword evidence="7" id="KW-1278">Translocase</keyword>
<accession>A0ABW1ZZF6</accession>
<keyword evidence="5 11" id="KW-0067">ATP-binding</keyword>
<evidence type="ECO:0000256" key="7">
    <source>
        <dbReference type="ARBA" id="ARBA00022967"/>
    </source>
</evidence>
<evidence type="ECO:0000256" key="3">
    <source>
        <dbReference type="ARBA" id="ARBA00022741"/>
    </source>
</evidence>
<keyword evidence="8" id="KW-0406">Ion transport</keyword>
<evidence type="ECO:0000259" key="10">
    <source>
        <dbReference type="PROSITE" id="PS50893"/>
    </source>
</evidence>
<reference evidence="12" key="1">
    <citation type="journal article" date="2019" name="Int. J. Syst. Evol. Microbiol.">
        <title>The Global Catalogue of Microorganisms (GCM) 10K type strain sequencing project: providing services to taxonomists for standard genome sequencing and annotation.</title>
        <authorList>
            <consortium name="The Broad Institute Genomics Platform"/>
            <consortium name="The Broad Institute Genome Sequencing Center for Infectious Disease"/>
            <person name="Wu L."/>
            <person name="Ma J."/>
        </authorList>
    </citation>
    <scope>NUCLEOTIDE SEQUENCE [LARGE SCALE GENOMIC DNA]</scope>
    <source>
        <strain evidence="12">NBRC 111756</strain>
    </source>
</reference>
<dbReference type="NCBIfam" id="NF007090">
    <property type="entry name" value="PRK09544.1"/>
    <property type="match status" value="1"/>
</dbReference>
<dbReference type="Pfam" id="PF00005">
    <property type="entry name" value="ABC_tran"/>
    <property type="match status" value="1"/>
</dbReference>
<dbReference type="Proteomes" id="UP001596422">
    <property type="component" value="Unassembled WGS sequence"/>
</dbReference>
<dbReference type="InterPro" id="IPR003593">
    <property type="entry name" value="AAA+_ATPase"/>
</dbReference>
<gene>
    <name evidence="11" type="primary">znuC</name>
    <name evidence="11" type="ORF">ACFQDL_11145</name>
</gene>
<evidence type="ECO:0000256" key="1">
    <source>
        <dbReference type="ARBA" id="ARBA00022448"/>
    </source>
</evidence>
<dbReference type="InterPro" id="IPR050153">
    <property type="entry name" value="Metal_Ion_Import_ABC"/>
</dbReference>
<name>A0ABW1ZZF6_9GAMM</name>
<dbReference type="GO" id="GO:0005524">
    <property type="term" value="F:ATP binding"/>
    <property type="evidence" value="ECO:0007669"/>
    <property type="project" value="UniProtKB-KW"/>
</dbReference>
<evidence type="ECO:0000256" key="2">
    <source>
        <dbReference type="ARBA" id="ARBA00022475"/>
    </source>
</evidence>
<evidence type="ECO:0000256" key="5">
    <source>
        <dbReference type="ARBA" id="ARBA00022840"/>
    </source>
</evidence>
<keyword evidence="2" id="KW-1003">Cell membrane</keyword>
<dbReference type="InterPro" id="IPR003439">
    <property type="entry name" value="ABC_transporter-like_ATP-bd"/>
</dbReference>
<evidence type="ECO:0000256" key="6">
    <source>
        <dbReference type="ARBA" id="ARBA00022906"/>
    </source>
</evidence>
<evidence type="ECO:0000256" key="9">
    <source>
        <dbReference type="ARBA" id="ARBA00023136"/>
    </source>
</evidence>
<dbReference type="CDD" id="cd03235">
    <property type="entry name" value="ABC_Metallic_Cations"/>
    <property type="match status" value="1"/>
</dbReference>
<protein>
    <submittedName>
        <fullName evidence="11">Zinc ABC transporter ATP-binding protein ZnuC</fullName>
    </submittedName>
</protein>
<keyword evidence="3" id="KW-0547">Nucleotide-binding</keyword>
<keyword evidence="1" id="KW-0813">Transport</keyword>
<sequence>MSHSPHEALARLGGVDVRFGRNHVIQNISLELHRGCITTLIGPNGAGKTTLVRVVLGLIKPSAGEVWREPGLRIGYMPQKLHIDQTFPLTVERFLKTARRQSPEALERALTDVGASRLLMQSIHSLSGGEMQRVLLARALLQEPNLLVLDEPVQGVDINGQIELYKLIARIRDQRGCGVLMISHDLHLVMSSTDHVVCMNRHVCCSGHPEQVSNDPSFIEMFGIPGAENLALYSHHHNHRHNVHGDVIKPAGSPVKTEKLDG</sequence>
<dbReference type="PANTHER" id="PTHR42734">
    <property type="entry name" value="METAL TRANSPORT SYSTEM ATP-BINDING PROTEIN TM_0124-RELATED"/>
    <property type="match status" value="1"/>
</dbReference>
<comment type="caution">
    <text evidence="11">The sequence shown here is derived from an EMBL/GenBank/DDBJ whole genome shotgun (WGS) entry which is preliminary data.</text>
</comment>
<keyword evidence="9" id="KW-0472">Membrane</keyword>
<evidence type="ECO:0000313" key="11">
    <source>
        <dbReference type="EMBL" id="MFC6670580.1"/>
    </source>
</evidence>
<dbReference type="SUPFAM" id="SSF52540">
    <property type="entry name" value="P-loop containing nucleoside triphosphate hydrolases"/>
    <property type="match status" value="1"/>
</dbReference>
<dbReference type="PROSITE" id="PS00211">
    <property type="entry name" value="ABC_TRANSPORTER_1"/>
    <property type="match status" value="1"/>
</dbReference>
<organism evidence="11 12">
    <name type="scientific">Marinobacterium aestuariivivens</name>
    <dbReference type="NCBI Taxonomy" id="1698799"/>
    <lineage>
        <taxon>Bacteria</taxon>
        <taxon>Pseudomonadati</taxon>
        <taxon>Pseudomonadota</taxon>
        <taxon>Gammaproteobacteria</taxon>
        <taxon>Oceanospirillales</taxon>
        <taxon>Oceanospirillaceae</taxon>
        <taxon>Marinobacterium</taxon>
    </lineage>
</organism>
<keyword evidence="4" id="KW-0862">Zinc</keyword>
<evidence type="ECO:0000313" key="12">
    <source>
        <dbReference type="Proteomes" id="UP001596422"/>
    </source>
</evidence>
<dbReference type="SMART" id="SM00382">
    <property type="entry name" value="AAA"/>
    <property type="match status" value="1"/>
</dbReference>
<feature type="domain" description="ABC transporter" evidence="10">
    <location>
        <begin position="10"/>
        <end position="225"/>
    </location>
</feature>
<keyword evidence="6" id="KW-0864">Zinc transport</keyword>
<dbReference type="InterPro" id="IPR017871">
    <property type="entry name" value="ABC_transporter-like_CS"/>
</dbReference>
<dbReference type="RefSeq" id="WP_379913021.1">
    <property type="nucleotide sequence ID" value="NZ_JBHSWE010000001.1"/>
</dbReference>
<proteinExistence type="predicted"/>
<dbReference type="EMBL" id="JBHSWE010000001">
    <property type="protein sequence ID" value="MFC6670580.1"/>
    <property type="molecule type" value="Genomic_DNA"/>
</dbReference>
<dbReference type="PROSITE" id="PS50893">
    <property type="entry name" value="ABC_TRANSPORTER_2"/>
    <property type="match status" value="1"/>
</dbReference>
<dbReference type="InterPro" id="IPR027417">
    <property type="entry name" value="P-loop_NTPase"/>
</dbReference>
<dbReference type="PANTHER" id="PTHR42734:SF9">
    <property type="entry name" value="ZINC IMPORT ATP-BINDING PROTEIN ZNUC"/>
    <property type="match status" value="1"/>
</dbReference>
<keyword evidence="12" id="KW-1185">Reference proteome</keyword>